<feature type="transmembrane region" description="Helical" evidence="6">
    <location>
        <begin position="84"/>
        <end position="103"/>
    </location>
</feature>
<dbReference type="STRING" id="670154.SAMN04488002_1232"/>
<feature type="transmembrane region" description="Helical" evidence="6">
    <location>
        <begin position="109"/>
        <end position="129"/>
    </location>
</feature>
<keyword evidence="4 6" id="KW-1133">Transmembrane helix</keyword>
<reference evidence="9" key="1">
    <citation type="submission" date="2016-10" db="EMBL/GenBank/DDBJ databases">
        <authorList>
            <person name="Varghese N."/>
            <person name="Submissions S."/>
        </authorList>
    </citation>
    <scope>NUCLEOTIDE SEQUENCE [LARGE SCALE GENOMIC DNA]</scope>
    <source>
        <strain evidence="9">DSM 26921</strain>
    </source>
</reference>
<gene>
    <name evidence="8" type="ORF">SAMN04488002_1232</name>
</gene>
<keyword evidence="2" id="KW-1003">Cell membrane</keyword>
<evidence type="ECO:0000313" key="8">
    <source>
        <dbReference type="EMBL" id="SFR39820.1"/>
    </source>
</evidence>
<sequence>MSDILLLFAASFAVFAGLALFLLIRADRTRRAHRARLLRVRSDVLETPLKPTKRIKTGDESQSLTARIERQLVQTSLRVSIPELLAQLSLAMLGLYAVAVLVLDLHPLIALPASIVLPVLAALLILRIAKNRYRTAFTSELPEALDVFARGLRAGRPVSDSLAIVVENAKGPIQTEFTRCRDEMRMGTTLPDTLGRLEARIPTPEVSFFAVATSLQAETGGNLIETMEGLANQLRERRKLRKKARALSSEARASAVILASLPFAVAFLLAALNGAYLEPLYTDPRGQVMSVVAVTSIAAGVFLMAQMGKLDV</sequence>
<feature type="transmembrane region" description="Helical" evidence="6">
    <location>
        <begin position="251"/>
        <end position="276"/>
    </location>
</feature>
<evidence type="ECO:0000256" key="1">
    <source>
        <dbReference type="ARBA" id="ARBA00004651"/>
    </source>
</evidence>
<dbReference type="EMBL" id="FOYO01000001">
    <property type="protein sequence ID" value="SFR39820.1"/>
    <property type="molecule type" value="Genomic_DNA"/>
</dbReference>
<dbReference type="Proteomes" id="UP000199658">
    <property type="component" value="Unassembled WGS sequence"/>
</dbReference>
<evidence type="ECO:0000256" key="5">
    <source>
        <dbReference type="ARBA" id="ARBA00023136"/>
    </source>
</evidence>
<organism evidence="8 9">
    <name type="scientific">Litoreibacter janthinus</name>
    <dbReference type="NCBI Taxonomy" id="670154"/>
    <lineage>
        <taxon>Bacteria</taxon>
        <taxon>Pseudomonadati</taxon>
        <taxon>Pseudomonadota</taxon>
        <taxon>Alphaproteobacteria</taxon>
        <taxon>Rhodobacterales</taxon>
        <taxon>Roseobacteraceae</taxon>
        <taxon>Litoreibacter</taxon>
    </lineage>
</organism>
<evidence type="ECO:0000256" key="2">
    <source>
        <dbReference type="ARBA" id="ARBA00022475"/>
    </source>
</evidence>
<dbReference type="Gene3D" id="1.20.81.30">
    <property type="entry name" value="Type II secretion system (T2SS), domain F"/>
    <property type="match status" value="1"/>
</dbReference>
<dbReference type="AlphaFoldDB" id="A0A1I6GCF9"/>
<dbReference type="PANTHER" id="PTHR35007">
    <property type="entry name" value="INTEGRAL MEMBRANE PROTEIN-RELATED"/>
    <property type="match status" value="1"/>
</dbReference>
<keyword evidence="9" id="KW-1185">Reference proteome</keyword>
<protein>
    <submittedName>
        <fullName evidence="8">Tight adherence protein B</fullName>
    </submittedName>
</protein>
<comment type="subcellular location">
    <subcellularLocation>
        <location evidence="1">Cell membrane</location>
        <topology evidence="1">Multi-pass membrane protein</topology>
    </subcellularLocation>
</comment>
<feature type="domain" description="Type II secretion system protein GspF" evidence="7">
    <location>
        <begin position="145"/>
        <end position="269"/>
    </location>
</feature>
<name>A0A1I6GCF9_9RHOB</name>
<evidence type="ECO:0000256" key="6">
    <source>
        <dbReference type="SAM" id="Phobius"/>
    </source>
</evidence>
<dbReference type="InterPro" id="IPR042094">
    <property type="entry name" value="T2SS_GspF_sf"/>
</dbReference>
<dbReference type="InterPro" id="IPR018076">
    <property type="entry name" value="T2SS_GspF_dom"/>
</dbReference>
<dbReference type="GO" id="GO:0005886">
    <property type="term" value="C:plasma membrane"/>
    <property type="evidence" value="ECO:0007669"/>
    <property type="project" value="UniProtKB-SubCell"/>
</dbReference>
<evidence type="ECO:0000256" key="3">
    <source>
        <dbReference type="ARBA" id="ARBA00022692"/>
    </source>
</evidence>
<keyword evidence="5 6" id="KW-0472">Membrane</keyword>
<dbReference type="RefSeq" id="WP_090213815.1">
    <property type="nucleotide sequence ID" value="NZ_FOYO01000001.1"/>
</dbReference>
<accession>A0A1I6GCF9</accession>
<proteinExistence type="predicted"/>
<dbReference type="OrthoDB" id="9803381at2"/>
<evidence type="ECO:0000256" key="4">
    <source>
        <dbReference type="ARBA" id="ARBA00022989"/>
    </source>
</evidence>
<evidence type="ECO:0000259" key="7">
    <source>
        <dbReference type="Pfam" id="PF00482"/>
    </source>
</evidence>
<dbReference type="PANTHER" id="PTHR35007:SF1">
    <property type="entry name" value="PILUS ASSEMBLY PROTEIN"/>
    <property type="match status" value="1"/>
</dbReference>
<feature type="transmembrane region" description="Helical" evidence="6">
    <location>
        <begin position="288"/>
        <end position="305"/>
    </location>
</feature>
<feature type="transmembrane region" description="Helical" evidence="6">
    <location>
        <begin position="6"/>
        <end position="24"/>
    </location>
</feature>
<keyword evidence="3 6" id="KW-0812">Transmembrane</keyword>
<dbReference type="Pfam" id="PF00482">
    <property type="entry name" value="T2SSF"/>
    <property type="match status" value="1"/>
</dbReference>
<evidence type="ECO:0000313" key="9">
    <source>
        <dbReference type="Proteomes" id="UP000199658"/>
    </source>
</evidence>